<sequence>MSEPDAAAAPSPPAPSAGPHRLRVRVTEVVAETADTHSLVLRPAPEDADRFAYRPGQFLTLRLPGADGRPAARCYSLSSSPHTGEPLKVTVKRVAGGQCSNWVCDRVAAGDEIEVLAPAGTFTPESLDDDLLLVAGGSGITPVLSIAKSALSRGQGRVALLYANRDDASVVFRDELWGLTEQYPDRLVVIHWLETLLGLPDIGRLSAVLASYAGRDAFLCGPPPLMDAAEQALRAAGTPGDRIHRERFFSLSGDVFDTPAPGPVVADPAAAVRTAQVALDGETHTVDWPSGTPLLDVLLAAGVDAPYSCREGACAACTCRVVNGEVKLLRNEVLDEQDLTDGYVLACQAVPLTERVEVTYD</sequence>
<dbReference type="PRINTS" id="PR00371">
    <property type="entry name" value="FPNCR"/>
</dbReference>
<dbReference type="RefSeq" id="WP_282546662.1">
    <property type="nucleotide sequence ID" value="NZ_JASCIQ010000052.1"/>
</dbReference>
<dbReference type="PROSITE" id="PS00197">
    <property type="entry name" value="2FE2S_FER_1"/>
    <property type="match status" value="1"/>
</dbReference>
<dbReference type="CDD" id="cd06214">
    <property type="entry name" value="PA_degradation_oxidoreductase_like"/>
    <property type="match status" value="1"/>
</dbReference>
<dbReference type="InterPro" id="IPR001709">
    <property type="entry name" value="Flavoprot_Pyr_Nucl_cyt_Rdtase"/>
</dbReference>
<dbReference type="SUPFAM" id="SSF52343">
    <property type="entry name" value="Ferredoxin reductase-like, C-terminal NADP-linked domain"/>
    <property type="match status" value="1"/>
</dbReference>
<dbReference type="Pfam" id="PF00970">
    <property type="entry name" value="FAD_binding_6"/>
    <property type="match status" value="1"/>
</dbReference>
<dbReference type="CDD" id="cd00207">
    <property type="entry name" value="fer2"/>
    <property type="match status" value="1"/>
</dbReference>
<keyword evidence="5" id="KW-0274">FAD</keyword>
<dbReference type="InterPro" id="IPR001433">
    <property type="entry name" value="OxRdtase_FAD/NAD-bd"/>
</dbReference>
<accession>A0ABT6SKR0</accession>
<proteinExistence type="predicted"/>
<evidence type="ECO:0000256" key="8">
    <source>
        <dbReference type="ARBA" id="ARBA00023014"/>
    </source>
</evidence>
<dbReference type="InterPro" id="IPR006058">
    <property type="entry name" value="2Fe2S_fd_BS"/>
</dbReference>
<dbReference type="InterPro" id="IPR017938">
    <property type="entry name" value="Riboflavin_synthase-like_b-brl"/>
</dbReference>
<feature type="domain" description="FAD-binding FR-type" evidence="11">
    <location>
        <begin position="19"/>
        <end position="125"/>
    </location>
</feature>
<evidence type="ECO:0000313" key="12">
    <source>
        <dbReference type="EMBL" id="MDI3408781.1"/>
    </source>
</evidence>
<comment type="cofactor">
    <cofactor evidence="1">
        <name>FAD</name>
        <dbReference type="ChEBI" id="CHEBI:57692"/>
    </cofactor>
</comment>
<dbReference type="InterPro" id="IPR008333">
    <property type="entry name" value="Cbr1-like_FAD-bd_dom"/>
</dbReference>
<dbReference type="PROSITE" id="PS51085">
    <property type="entry name" value="2FE2S_FER_2"/>
    <property type="match status" value="1"/>
</dbReference>
<dbReference type="Gene3D" id="3.40.50.80">
    <property type="entry name" value="Nucleotide-binding domain of ferredoxin-NADP reductase (FNR) module"/>
    <property type="match status" value="1"/>
</dbReference>
<dbReference type="PANTHER" id="PTHR47354:SF8">
    <property type="entry name" value="1,2-PHENYLACETYL-COA EPOXIDASE, SUBUNIT E"/>
    <property type="match status" value="1"/>
</dbReference>
<dbReference type="InterPro" id="IPR012675">
    <property type="entry name" value="Beta-grasp_dom_sf"/>
</dbReference>
<evidence type="ECO:0000256" key="4">
    <source>
        <dbReference type="ARBA" id="ARBA00022723"/>
    </source>
</evidence>
<dbReference type="Proteomes" id="UP001223978">
    <property type="component" value="Unassembled WGS sequence"/>
</dbReference>
<dbReference type="Pfam" id="PF00111">
    <property type="entry name" value="Fer2"/>
    <property type="match status" value="1"/>
</dbReference>
<keyword evidence="7" id="KW-0408">Iron</keyword>
<evidence type="ECO:0000256" key="2">
    <source>
        <dbReference type="ARBA" id="ARBA00022630"/>
    </source>
</evidence>
<dbReference type="PRINTS" id="PR00410">
    <property type="entry name" value="PHEHYDRXLASE"/>
</dbReference>
<evidence type="ECO:0000256" key="1">
    <source>
        <dbReference type="ARBA" id="ARBA00001974"/>
    </source>
</evidence>
<dbReference type="SUPFAM" id="SSF54292">
    <property type="entry name" value="2Fe-2S ferredoxin-like"/>
    <property type="match status" value="1"/>
</dbReference>
<evidence type="ECO:0000256" key="7">
    <source>
        <dbReference type="ARBA" id="ARBA00023004"/>
    </source>
</evidence>
<dbReference type="PROSITE" id="PS51384">
    <property type="entry name" value="FAD_FR"/>
    <property type="match status" value="1"/>
</dbReference>
<evidence type="ECO:0000313" key="13">
    <source>
        <dbReference type="Proteomes" id="UP001223978"/>
    </source>
</evidence>
<feature type="domain" description="2Fe-2S ferredoxin-type" evidence="10">
    <location>
        <begin position="273"/>
        <end position="361"/>
    </location>
</feature>
<comment type="caution">
    <text evidence="12">The sequence shown here is derived from an EMBL/GenBank/DDBJ whole genome shotgun (WGS) entry which is preliminary data.</text>
</comment>
<keyword evidence="2" id="KW-0285">Flavoprotein</keyword>
<dbReference type="InterPro" id="IPR036010">
    <property type="entry name" value="2Fe-2S_ferredoxin-like_sf"/>
</dbReference>
<dbReference type="EMBL" id="JASCIQ010000052">
    <property type="protein sequence ID" value="MDI3408781.1"/>
    <property type="molecule type" value="Genomic_DNA"/>
</dbReference>
<dbReference type="InterPro" id="IPR017927">
    <property type="entry name" value="FAD-bd_FR_type"/>
</dbReference>
<keyword evidence="8" id="KW-0411">Iron-sulfur</keyword>
<keyword evidence="4" id="KW-0479">Metal-binding</keyword>
<keyword evidence="13" id="KW-1185">Reference proteome</keyword>
<evidence type="ECO:0000256" key="3">
    <source>
        <dbReference type="ARBA" id="ARBA00022714"/>
    </source>
</evidence>
<dbReference type="Gene3D" id="2.40.30.10">
    <property type="entry name" value="Translation factors"/>
    <property type="match status" value="1"/>
</dbReference>
<reference evidence="12 13" key="1">
    <citation type="submission" date="2023-05" db="EMBL/GenBank/DDBJ databases">
        <title>Draft genome sequence of Streptomyces sp. B-S-A6 isolated from a cave soil in Thailand.</title>
        <authorList>
            <person name="Chamroensaksri N."/>
            <person name="Muangham S."/>
        </authorList>
    </citation>
    <scope>NUCLEOTIDE SEQUENCE [LARGE SCALE GENOMIC DNA]</scope>
    <source>
        <strain evidence="12 13">B-S-A6</strain>
    </source>
</reference>
<dbReference type="InterPro" id="IPR039261">
    <property type="entry name" value="FNR_nucleotide-bd"/>
</dbReference>
<evidence type="ECO:0000259" key="10">
    <source>
        <dbReference type="PROSITE" id="PS51085"/>
    </source>
</evidence>
<gene>
    <name evidence="12" type="ORF">QIS96_33815</name>
</gene>
<evidence type="ECO:0000256" key="6">
    <source>
        <dbReference type="ARBA" id="ARBA00023002"/>
    </source>
</evidence>
<protein>
    <submittedName>
        <fullName evidence="12">Ferredoxin--NADP reductase</fullName>
    </submittedName>
</protein>
<keyword evidence="3" id="KW-0001">2Fe-2S</keyword>
<keyword evidence="6" id="KW-0560">Oxidoreductase</keyword>
<name>A0ABT6SKR0_9ACTN</name>
<evidence type="ECO:0000259" key="11">
    <source>
        <dbReference type="PROSITE" id="PS51384"/>
    </source>
</evidence>
<dbReference type="Pfam" id="PF00175">
    <property type="entry name" value="NAD_binding_1"/>
    <property type="match status" value="1"/>
</dbReference>
<dbReference type="InterPro" id="IPR001041">
    <property type="entry name" value="2Fe-2S_ferredoxin-type"/>
</dbReference>
<dbReference type="PANTHER" id="PTHR47354">
    <property type="entry name" value="NADH OXIDOREDUCTASE HCR"/>
    <property type="match status" value="1"/>
</dbReference>
<evidence type="ECO:0000256" key="9">
    <source>
        <dbReference type="SAM" id="MobiDB-lite"/>
    </source>
</evidence>
<dbReference type="SUPFAM" id="SSF63380">
    <property type="entry name" value="Riboflavin synthase domain-like"/>
    <property type="match status" value="1"/>
</dbReference>
<dbReference type="Gene3D" id="3.10.20.30">
    <property type="match status" value="1"/>
</dbReference>
<evidence type="ECO:0000256" key="5">
    <source>
        <dbReference type="ARBA" id="ARBA00022827"/>
    </source>
</evidence>
<feature type="region of interest" description="Disordered" evidence="9">
    <location>
        <begin position="1"/>
        <end position="20"/>
    </location>
</feature>
<dbReference type="InterPro" id="IPR050415">
    <property type="entry name" value="MRET"/>
</dbReference>
<organism evidence="12 13">
    <name type="scientific">Streptomyces cavernicola</name>
    <dbReference type="NCBI Taxonomy" id="3043613"/>
    <lineage>
        <taxon>Bacteria</taxon>
        <taxon>Bacillati</taxon>
        <taxon>Actinomycetota</taxon>
        <taxon>Actinomycetes</taxon>
        <taxon>Kitasatosporales</taxon>
        <taxon>Streptomycetaceae</taxon>
        <taxon>Streptomyces</taxon>
    </lineage>
</organism>